<keyword evidence="3" id="KW-1185">Reference proteome</keyword>
<dbReference type="InterPro" id="IPR050664">
    <property type="entry name" value="Octanoyltrans_LipM/LipL"/>
</dbReference>
<dbReference type="GO" id="GO:0016874">
    <property type="term" value="F:ligase activity"/>
    <property type="evidence" value="ECO:0007669"/>
    <property type="project" value="UniProtKB-KW"/>
</dbReference>
<protein>
    <submittedName>
        <fullName evidence="2">Lipoate-protein ligase A</fullName>
    </submittedName>
</protein>
<dbReference type="InterPro" id="IPR045864">
    <property type="entry name" value="aa-tRNA-synth_II/BPL/LPL"/>
</dbReference>
<dbReference type="PROSITE" id="PS51733">
    <property type="entry name" value="BPL_LPL_CATALYTIC"/>
    <property type="match status" value="1"/>
</dbReference>
<feature type="domain" description="BPL/LPL catalytic" evidence="1">
    <location>
        <begin position="25"/>
        <end position="217"/>
    </location>
</feature>
<dbReference type="OrthoDB" id="9788148at2"/>
<sequence length="359" mass="39720">MRVIHLGRVPIPRSLSVFHAVAKVANAMDEMVLVSSTPSGPFVSVGYHQLANRELNVPYCESHHIPIARRLVGGGAVLLDSNQTFWHLILPGAHAAIKDLYAALLPAPVSAYQRFGIKAEKRPLNDIVVGSKKIGGTGAASIGHSMVFVGSWMFDFDRELMAHVLNVPSEKFRDKTIQSLKEYMTTMKDELGTNLPTPEEAMAVLTEEFVNLLDSPAHEDVLTDAEEAEAERLAVQLFEPNFVFQNEGWITPGRKIRDGVYLYEGLHKTPTGLIRMIWLEADGWIENVWLGGDLLIEPPDALTQLAGELTKTPLLAREFPERLQSSFARHPIIGLTPEDLLAAYQQKMSITPDVSTPVK</sequence>
<dbReference type="SUPFAM" id="SSF55681">
    <property type="entry name" value="Class II aaRS and biotin synthetases"/>
    <property type="match status" value="1"/>
</dbReference>
<dbReference type="EMBL" id="FWWY01000001">
    <property type="protein sequence ID" value="SMC03298.1"/>
    <property type="molecule type" value="Genomic_DNA"/>
</dbReference>
<dbReference type="AlphaFoldDB" id="A0A1W1WAF8"/>
<proteinExistence type="predicted"/>
<dbReference type="PANTHER" id="PTHR43679:SF2">
    <property type="entry name" value="OCTANOYL-[GCVH]:PROTEIN N-OCTANOYLTRANSFERASE"/>
    <property type="match status" value="1"/>
</dbReference>
<dbReference type="RefSeq" id="WP_020374253.1">
    <property type="nucleotide sequence ID" value="NZ_FWWY01000001.1"/>
</dbReference>
<dbReference type="CDD" id="cd16443">
    <property type="entry name" value="LplA"/>
    <property type="match status" value="1"/>
</dbReference>
<gene>
    <name evidence="2" type="ORF">SAMN00768000_1016</name>
</gene>
<name>A0A1W1WAF8_SULTA</name>
<dbReference type="Proteomes" id="UP000192660">
    <property type="component" value="Unassembled WGS sequence"/>
</dbReference>
<dbReference type="PANTHER" id="PTHR43679">
    <property type="entry name" value="OCTANOYLTRANSFERASE LIPM-RELATED"/>
    <property type="match status" value="1"/>
</dbReference>
<reference evidence="3" key="1">
    <citation type="submission" date="2017-04" db="EMBL/GenBank/DDBJ databases">
        <authorList>
            <person name="Varghese N."/>
            <person name="Submissions S."/>
        </authorList>
    </citation>
    <scope>NUCLEOTIDE SEQUENCE [LARGE SCALE GENOMIC DNA]</scope>
    <source>
        <strain evidence="3">DSM 9293</strain>
    </source>
</reference>
<dbReference type="GO" id="GO:0009249">
    <property type="term" value="P:protein lipoylation"/>
    <property type="evidence" value="ECO:0007669"/>
    <property type="project" value="UniProtKB-ARBA"/>
</dbReference>
<dbReference type="Pfam" id="PF21948">
    <property type="entry name" value="LplA-B_cat"/>
    <property type="match status" value="1"/>
</dbReference>
<dbReference type="InterPro" id="IPR004143">
    <property type="entry name" value="BPL_LPL_catalytic"/>
</dbReference>
<organism evidence="2 3">
    <name type="scientific">Sulfobacillus thermosulfidooxidans (strain DSM 9293 / VKM B-1269 / AT-1)</name>
    <dbReference type="NCBI Taxonomy" id="929705"/>
    <lineage>
        <taxon>Bacteria</taxon>
        <taxon>Bacillati</taxon>
        <taxon>Bacillota</taxon>
        <taxon>Clostridia</taxon>
        <taxon>Eubacteriales</taxon>
        <taxon>Clostridiales Family XVII. Incertae Sedis</taxon>
        <taxon>Sulfobacillus</taxon>
    </lineage>
</organism>
<accession>A0A1W1WAF8</accession>
<dbReference type="Gene3D" id="3.30.930.10">
    <property type="entry name" value="Bira Bifunctional Protein, Domain 2"/>
    <property type="match status" value="1"/>
</dbReference>
<evidence type="ECO:0000313" key="2">
    <source>
        <dbReference type="EMBL" id="SMC03298.1"/>
    </source>
</evidence>
<evidence type="ECO:0000313" key="3">
    <source>
        <dbReference type="Proteomes" id="UP000192660"/>
    </source>
</evidence>
<dbReference type="GO" id="GO:0140096">
    <property type="term" value="F:catalytic activity, acting on a protein"/>
    <property type="evidence" value="ECO:0007669"/>
    <property type="project" value="UniProtKB-ARBA"/>
</dbReference>
<dbReference type="STRING" id="28034.BFX07_00200"/>
<dbReference type="Gene3D" id="3.30.390.50">
    <property type="entry name" value="CO dehydrogenase flavoprotein, C-terminal domain"/>
    <property type="match status" value="1"/>
</dbReference>
<keyword evidence="2" id="KW-0436">Ligase</keyword>
<evidence type="ECO:0000259" key="1">
    <source>
        <dbReference type="PROSITE" id="PS51733"/>
    </source>
</evidence>
<dbReference type="GO" id="GO:0016740">
    <property type="term" value="F:transferase activity"/>
    <property type="evidence" value="ECO:0007669"/>
    <property type="project" value="UniProtKB-ARBA"/>
</dbReference>